<gene>
    <name evidence="1" type="ORF">IPV69_07830</name>
</gene>
<accession>A0A7M2X0F4</accession>
<evidence type="ECO:0000313" key="1">
    <source>
        <dbReference type="EMBL" id="QOV91257.1"/>
    </source>
</evidence>
<dbReference type="Proteomes" id="UP000593765">
    <property type="component" value="Chromosome"/>
</dbReference>
<keyword evidence="2" id="KW-1185">Reference proteome</keyword>
<protein>
    <submittedName>
        <fullName evidence="1">Uncharacterized protein</fullName>
    </submittedName>
</protein>
<name>A0A7M2X0F4_9BACT</name>
<organism evidence="1 2">
    <name type="scientific">Humisphaera borealis</name>
    <dbReference type="NCBI Taxonomy" id="2807512"/>
    <lineage>
        <taxon>Bacteria</taxon>
        <taxon>Pseudomonadati</taxon>
        <taxon>Planctomycetota</taxon>
        <taxon>Phycisphaerae</taxon>
        <taxon>Tepidisphaerales</taxon>
        <taxon>Tepidisphaeraceae</taxon>
        <taxon>Humisphaera</taxon>
    </lineage>
</organism>
<evidence type="ECO:0000313" key="2">
    <source>
        <dbReference type="Proteomes" id="UP000593765"/>
    </source>
</evidence>
<dbReference type="KEGG" id="hbs:IPV69_07830"/>
<dbReference type="RefSeq" id="WP_206294456.1">
    <property type="nucleotide sequence ID" value="NZ_CP063458.1"/>
</dbReference>
<dbReference type="EMBL" id="CP063458">
    <property type="protein sequence ID" value="QOV91257.1"/>
    <property type="molecule type" value="Genomic_DNA"/>
</dbReference>
<proteinExistence type="predicted"/>
<dbReference type="AlphaFoldDB" id="A0A7M2X0F4"/>
<reference evidence="1 2" key="1">
    <citation type="submission" date="2020-10" db="EMBL/GenBank/DDBJ databases">
        <title>Wide distribution of Phycisphaera-like planctomycetes from WD2101 soil group in peatlands and genome analysis of the first cultivated representative.</title>
        <authorList>
            <person name="Dedysh S.N."/>
            <person name="Beletsky A.V."/>
            <person name="Ivanova A."/>
            <person name="Kulichevskaya I.S."/>
            <person name="Suzina N.E."/>
            <person name="Philippov D.A."/>
            <person name="Rakitin A.L."/>
            <person name="Mardanov A.V."/>
            <person name="Ravin N.V."/>
        </authorList>
    </citation>
    <scope>NUCLEOTIDE SEQUENCE [LARGE SCALE GENOMIC DNA]</scope>
    <source>
        <strain evidence="1 2">M1803</strain>
    </source>
</reference>
<sequence>MASGLLADTPATKPVRKAGGRHVVPPKMSFIANDRIKLGVDLALGGAITHLSPADDESKNLINSYDLGRQVQMSYYAGPVPYTVAGHQGPPDAWKHIGWNPIQVGDCYGNPAKIIEHRNDGKTLYIKCLPMQWALDDVPGECTFECWIELEGPAVRVRGRVNMSRADKTQWPARNQELPAVYTNGKWHRLFTYAGDKPFTDGELKFVEHPFTMQSPWAHWHATERWAALVDDSNWGLGVWSPETTRFSGGFSGKKGTGGPKDAPTGYIAPMRQEVLDHNAVHEYRYALVVGDLKAIRTWVYAQPTRPTPPAWTFDKDRAGWTFHDASDAGWPIAGKLDLRLNGPDPRLISPPTAWSADDSADLEVDAAFGGKIRALQVYWATADAPNFGADRQMTFPIKAGGTRATHRFALKHEAYRGLITQLRVDTVGGENGDSFSVHAIRMIPKTPK</sequence>